<evidence type="ECO:0000259" key="1">
    <source>
        <dbReference type="Pfam" id="PF03372"/>
    </source>
</evidence>
<evidence type="ECO:0000313" key="2">
    <source>
        <dbReference type="EMBL" id="KAK3211771.1"/>
    </source>
</evidence>
<sequence length="353" mass="40738">MIGLSWNVRGLGNPRAFAALGRLLKKHSPDIVFLSEMKTKESRANNIKMLLGFSGGFHVDCVRKSGGLILPWKDSVEVMILSCSSGHIDARVKLDDGFNWHFSGFYGDPVASKRKDSWTLLRRLRRIDDILWLCGNDFNELLSQSEKVGGSDKSFTGMFQFCQAVEDYDLVDLWFSGPRLTWNNKRDGRLNIQERLDRFLADNQWRDRFLDIRVDHLGFNTSDHRPILLLCSTVTQVHQGPIRAFRFEPFWLKDADFGKVIDADWKETGPSLSVLALRMKLELCATTLGAWSRRKFGNIRRQIETKNREIDRLYKCCGKPGVLTNISQLERAIEGLLECEKIYWMQRSRADWL</sequence>
<dbReference type="InterPro" id="IPR005135">
    <property type="entry name" value="Endo/exonuclease/phosphatase"/>
</dbReference>
<accession>A0AAE0ADU2</accession>
<dbReference type="Gene3D" id="3.60.10.10">
    <property type="entry name" value="Endonuclease/exonuclease/phosphatase"/>
    <property type="match status" value="1"/>
</dbReference>
<gene>
    <name evidence="2" type="ORF">Dsin_016477</name>
</gene>
<dbReference type="InterPro" id="IPR036691">
    <property type="entry name" value="Endo/exonu/phosph_ase_sf"/>
</dbReference>
<name>A0AAE0ADU2_9ROSI</name>
<dbReference type="EMBL" id="JANJYJ010000005">
    <property type="protein sequence ID" value="KAK3211771.1"/>
    <property type="molecule type" value="Genomic_DNA"/>
</dbReference>
<feature type="domain" description="Endonuclease/exonuclease/phosphatase" evidence="1">
    <location>
        <begin position="4"/>
        <end position="224"/>
    </location>
</feature>
<dbReference type="GO" id="GO:0003824">
    <property type="term" value="F:catalytic activity"/>
    <property type="evidence" value="ECO:0007669"/>
    <property type="project" value="InterPro"/>
</dbReference>
<protein>
    <recommendedName>
        <fullName evidence="1">Endonuclease/exonuclease/phosphatase domain-containing protein</fullName>
    </recommendedName>
</protein>
<keyword evidence="3" id="KW-1185">Reference proteome</keyword>
<dbReference type="AlphaFoldDB" id="A0AAE0ADU2"/>
<proteinExistence type="predicted"/>
<dbReference type="SUPFAM" id="SSF56219">
    <property type="entry name" value="DNase I-like"/>
    <property type="match status" value="1"/>
</dbReference>
<comment type="caution">
    <text evidence="2">The sequence shown here is derived from an EMBL/GenBank/DDBJ whole genome shotgun (WGS) entry which is preliminary data.</text>
</comment>
<dbReference type="Pfam" id="PF03372">
    <property type="entry name" value="Exo_endo_phos"/>
    <property type="match status" value="1"/>
</dbReference>
<dbReference type="PANTHER" id="PTHR33710:SF79">
    <property type="entry name" value="OS06G0205337 PROTEIN"/>
    <property type="match status" value="1"/>
</dbReference>
<dbReference type="PANTHER" id="PTHR33710">
    <property type="entry name" value="BNAC02G09200D PROTEIN"/>
    <property type="match status" value="1"/>
</dbReference>
<reference evidence="2" key="1">
    <citation type="journal article" date="2023" name="Plant J.">
        <title>Genome sequences and population genomics provide insights into the demographic history, inbreeding, and mutation load of two 'living fossil' tree species of Dipteronia.</title>
        <authorList>
            <person name="Feng Y."/>
            <person name="Comes H.P."/>
            <person name="Chen J."/>
            <person name="Zhu S."/>
            <person name="Lu R."/>
            <person name="Zhang X."/>
            <person name="Li P."/>
            <person name="Qiu J."/>
            <person name="Olsen K.M."/>
            <person name="Qiu Y."/>
        </authorList>
    </citation>
    <scope>NUCLEOTIDE SEQUENCE</scope>
    <source>
        <strain evidence="2">NBL</strain>
    </source>
</reference>
<evidence type="ECO:0000313" key="3">
    <source>
        <dbReference type="Proteomes" id="UP001281410"/>
    </source>
</evidence>
<dbReference type="Proteomes" id="UP001281410">
    <property type="component" value="Unassembled WGS sequence"/>
</dbReference>
<organism evidence="2 3">
    <name type="scientific">Dipteronia sinensis</name>
    <dbReference type="NCBI Taxonomy" id="43782"/>
    <lineage>
        <taxon>Eukaryota</taxon>
        <taxon>Viridiplantae</taxon>
        <taxon>Streptophyta</taxon>
        <taxon>Embryophyta</taxon>
        <taxon>Tracheophyta</taxon>
        <taxon>Spermatophyta</taxon>
        <taxon>Magnoliopsida</taxon>
        <taxon>eudicotyledons</taxon>
        <taxon>Gunneridae</taxon>
        <taxon>Pentapetalae</taxon>
        <taxon>rosids</taxon>
        <taxon>malvids</taxon>
        <taxon>Sapindales</taxon>
        <taxon>Sapindaceae</taxon>
        <taxon>Hippocastanoideae</taxon>
        <taxon>Acereae</taxon>
        <taxon>Dipteronia</taxon>
    </lineage>
</organism>